<feature type="domain" description="SLS1 N-terminal" evidence="4">
    <location>
        <begin position="299"/>
        <end position="390"/>
    </location>
</feature>
<accession>A0A376B3W5</accession>
<evidence type="ECO:0000256" key="1">
    <source>
        <dbReference type="SAM" id="Coils"/>
    </source>
</evidence>
<evidence type="ECO:0000259" key="4">
    <source>
        <dbReference type="Pfam" id="PF20776"/>
    </source>
</evidence>
<organism evidence="6 7">
    <name type="scientific">Saccharomycodes ludwigii</name>
    <dbReference type="NCBI Taxonomy" id="36035"/>
    <lineage>
        <taxon>Eukaryota</taxon>
        <taxon>Fungi</taxon>
        <taxon>Dikarya</taxon>
        <taxon>Ascomycota</taxon>
        <taxon>Saccharomycotina</taxon>
        <taxon>Saccharomycetes</taxon>
        <taxon>Saccharomycodales</taxon>
        <taxon>Saccharomycodaceae</taxon>
        <taxon>Saccharomycodes</taxon>
    </lineage>
</organism>
<name>A0A376B3W5_9ASCO</name>
<evidence type="ECO:0000259" key="3">
    <source>
        <dbReference type="Pfam" id="PF14611"/>
    </source>
</evidence>
<feature type="region of interest" description="Disordered" evidence="2">
    <location>
        <begin position="212"/>
        <end position="237"/>
    </location>
</feature>
<reference evidence="7" key="1">
    <citation type="submission" date="2018-06" db="EMBL/GenBank/DDBJ databases">
        <authorList>
            <person name="Guldener U."/>
        </authorList>
    </citation>
    <scope>NUCLEOTIDE SEQUENCE [LARGE SCALE GENOMIC DNA]</scope>
    <source>
        <strain evidence="7">UTAD17</strain>
    </source>
</reference>
<dbReference type="OrthoDB" id="5392646at2759"/>
<feature type="domain" description="SLS1 first KH" evidence="3">
    <location>
        <begin position="407"/>
        <end position="467"/>
    </location>
</feature>
<evidence type="ECO:0000256" key="2">
    <source>
        <dbReference type="SAM" id="MobiDB-lite"/>
    </source>
</evidence>
<dbReference type="Pfam" id="PF20776">
    <property type="entry name" value="SLS1_N"/>
    <property type="match status" value="1"/>
</dbReference>
<dbReference type="InterPro" id="IPR032741">
    <property type="entry name" value="Sls1_KH-1"/>
</dbReference>
<feature type="coiled-coil region" evidence="1">
    <location>
        <begin position="676"/>
        <end position="703"/>
    </location>
</feature>
<evidence type="ECO:0000313" key="6">
    <source>
        <dbReference type="EMBL" id="SSD59385.1"/>
    </source>
</evidence>
<dbReference type="InterPro" id="IPR048400">
    <property type="entry name" value="SLS1_N"/>
</dbReference>
<dbReference type="Pfam" id="PF14611">
    <property type="entry name" value="KH_SLS1_1"/>
    <property type="match status" value="1"/>
</dbReference>
<keyword evidence="7" id="KW-1185">Reference proteome</keyword>
<feature type="domain" description="SLS1 C-terminal" evidence="5">
    <location>
        <begin position="567"/>
        <end position="920"/>
    </location>
</feature>
<dbReference type="AlphaFoldDB" id="A0A376B3W5"/>
<sequence>MLRRSVNRDIIAFKKWYSVTNIITNNNTNIFSKHCNGYSVHNVTKKNQLDNNILFVYVARFNSTKSVSNNAKTVTNTPINNLIEEPKSTENIYLSNTASASPIVSLNSSNLPFSATKIGDISNNNTATTQEPVKQSMELNVTKEDEKEVTTTRGKKKKPNKESYIVLNTFSKKRSKKYRGSSRDELIENLNKVLIEDVDPLTFLENMKTRNSKDFNASPKVSVPNGEESVSANTKIGLDIDRSDIDEDFPNVNDFQRQQENGRKNKSNRTQNKISVDEILSSNGELLLNTVKTAKMMKNPTNFQVIETINSLKPIAPTNFTSNSTVKPLAVSSKRYKQLAEQLTWGFTSKQLRIYINSTVGYEISSRHLRTKKNHIVPYILETLWNCEIDPNMLESSDVLVETKIEDLKTEELYLLLLSKRGGYINKFTTLGAKLTVNMAERKITITASRNLANYIEVTIRKILNNVVCTEFPFTETVKAHGGRLKNMPLRDMLDLIQIEVGVYIDQRSEDKYVIYHLGEKNFEKFKKLLLWLIDHNPQYKEKTIDLSPIEYKNNSNLIQYPLTKTEALNWYQRQNVYYRYEVPISRKTTAEKRVDAICEKELDKTVDEICEFIYDSSTSQLDGVNSFISSNGSIKTTSITLGHILESSTSPEKLFFTKVPEITSKILKLPVLNDSMEESEELEHLSEQADDLEGINDNIQVDKHDYLVQLRYIPNFGSLNVADVTTNPSLKGKDLTKLIPPVELWFELDEHDRADVNSMRCVLPLSESTCKLKTTQLPHDYKVTCDNVIQLCEPFYEQNDTTTSKEKWLDDQPGLKEYGKLFNYQINKRGNNYIPKSLHLNIPLVDGGCISNLRFDKVEMKTSSILKFRFKDKYIAQYSFVDSGSEGGKTTRIDFINPEVGDGDIKRTLKFFLQDVMHF</sequence>
<proteinExistence type="predicted"/>
<dbReference type="InterPro" id="IPR048401">
    <property type="entry name" value="SLS1_C"/>
</dbReference>
<dbReference type="EMBL" id="UFAJ01000133">
    <property type="protein sequence ID" value="SSD59385.1"/>
    <property type="molecule type" value="Genomic_DNA"/>
</dbReference>
<dbReference type="VEuPathDB" id="FungiDB:SCODWIG_01146"/>
<dbReference type="Proteomes" id="UP000262825">
    <property type="component" value="Unassembled WGS sequence"/>
</dbReference>
<evidence type="ECO:0000313" key="7">
    <source>
        <dbReference type="Proteomes" id="UP000262825"/>
    </source>
</evidence>
<feature type="region of interest" description="Disordered" evidence="2">
    <location>
        <begin position="142"/>
        <end position="161"/>
    </location>
</feature>
<protein>
    <submittedName>
        <fullName evidence="6">Uncharacterized protein</fullName>
    </submittedName>
</protein>
<gene>
    <name evidence="6" type="ORF">SCODWIG_01146</name>
</gene>
<dbReference type="Pfam" id="PF20778">
    <property type="entry name" value="SLS1_C"/>
    <property type="match status" value="1"/>
</dbReference>
<evidence type="ECO:0000259" key="5">
    <source>
        <dbReference type="Pfam" id="PF20778"/>
    </source>
</evidence>
<keyword evidence="1" id="KW-0175">Coiled coil</keyword>
<dbReference type="GO" id="GO:0005743">
    <property type="term" value="C:mitochondrial inner membrane"/>
    <property type="evidence" value="ECO:0007669"/>
    <property type="project" value="InterPro"/>
</dbReference>